<proteinExistence type="predicted"/>
<evidence type="ECO:0000313" key="2">
    <source>
        <dbReference type="EMBL" id="VUZ39319.1"/>
    </source>
</evidence>
<feature type="region of interest" description="Disordered" evidence="1">
    <location>
        <begin position="23"/>
        <end position="54"/>
    </location>
</feature>
<evidence type="ECO:0000256" key="1">
    <source>
        <dbReference type="SAM" id="MobiDB-lite"/>
    </source>
</evidence>
<organism evidence="2 3">
    <name type="scientific">Hymenolepis diminuta</name>
    <name type="common">Rat tapeworm</name>
    <dbReference type="NCBI Taxonomy" id="6216"/>
    <lineage>
        <taxon>Eukaryota</taxon>
        <taxon>Metazoa</taxon>
        <taxon>Spiralia</taxon>
        <taxon>Lophotrochozoa</taxon>
        <taxon>Platyhelminthes</taxon>
        <taxon>Cestoda</taxon>
        <taxon>Eucestoda</taxon>
        <taxon>Cyclophyllidea</taxon>
        <taxon>Hymenolepididae</taxon>
        <taxon>Hymenolepis</taxon>
    </lineage>
</organism>
<gene>
    <name evidence="2" type="ORF">WMSIL1_LOCUS373</name>
</gene>
<accession>A0A564XX33</accession>
<reference evidence="2 3" key="1">
    <citation type="submission" date="2019-07" db="EMBL/GenBank/DDBJ databases">
        <authorList>
            <person name="Jastrzebski P J."/>
            <person name="Paukszto L."/>
            <person name="Jastrzebski P J."/>
        </authorList>
    </citation>
    <scope>NUCLEOTIDE SEQUENCE [LARGE SCALE GENOMIC DNA]</scope>
    <source>
        <strain evidence="2 3">WMS-il1</strain>
    </source>
</reference>
<keyword evidence="3" id="KW-1185">Reference proteome</keyword>
<protein>
    <submittedName>
        <fullName evidence="2">Uncharacterized protein</fullName>
    </submittedName>
</protein>
<sequence length="81" mass="8603">MENVDRVPIKSSESELTQVTRIATGSSSLETERQSRSKGWVTMSPDVPNTSTTTVVDVVPVSAKALPTANPVEAANDDTKS</sequence>
<dbReference type="AlphaFoldDB" id="A0A564XX33"/>
<dbReference type="Proteomes" id="UP000321570">
    <property type="component" value="Unassembled WGS sequence"/>
</dbReference>
<feature type="compositionally biased region" description="Low complexity" evidence="1">
    <location>
        <begin position="44"/>
        <end position="54"/>
    </location>
</feature>
<dbReference type="EMBL" id="CABIJS010000011">
    <property type="protein sequence ID" value="VUZ39319.1"/>
    <property type="molecule type" value="Genomic_DNA"/>
</dbReference>
<name>A0A564XX33_HYMDI</name>
<evidence type="ECO:0000313" key="3">
    <source>
        <dbReference type="Proteomes" id="UP000321570"/>
    </source>
</evidence>